<dbReference type="GeneID" id="55642342"/>
<evidence type="ECO:0000256" key="7">
    <source>
        <dbReference type="ARBA" id="ARBA00023125"/>
    </source>
</evidence>
<evidence type="ECO:0000256" key="9">
    <source>
        <dbReference type="HAMAP-Rule" id="MF_01470"/>
    </source>
</evidence>
<keyword evidence="7 9" id="KW-0238">DNA-binding</keyword>
<feature type="binding site" evidence="9">
    <location>
        <position position="218"/>
    </location>
    <ligand>
        <name>Mn(2+)</name>
        <dbReference type="ChEBI" id="CHEBI:29035"/>
    </ligand>
</feature>
<keyword evidence="5 9" id="KW-0460">Magnesium</keyword>
<evidence type="ECO:0000256" key="8">
    <source>
        <dbReference type="ARBA" id="ARBA00023211"/>
    </source>
</evidence>
<dbReference type="InterPro" id="IPR002729">
    <property type="entry name" value="CRISPR-assoc_Cas1"/>
</dbReference>
<evidence type="ECO:0000313" key="10">
    <source>
        <dbReference type="EMBL" id="QKR00729.1"/>
    </source>
</evidence>
<dbReference type="GO" id="GO:0043571">
    <property type="term" value="P:maintenance of CRISPR repeat elements"/>
    <property type="evidence" value="ECO:0007669"/>
    <property type="project" value="UniProtKB-UniRule"/>
</dbReference>
<dbReference type="EC" id="3.1.-.-" evidence="9"/>
<name>A0A6N0NYU8_9CREN</name>
<dbReference type="CDD" id="cd09634">
    <property type="entry name" value="Cas1_I-II-III"/>
    <property type="match status" value="1"/>
</dbReference>
<dbReference type="Gene3D" id="3.100.10.20">
    <property type="entry name" value="CRISPR-associated endonuclease Cas1, N-terminal domain"/>
    <property type="match status" value="1"/>
</dbReference>
<dbReference type="GO" id="GO:0003677">
    <property type="term" value="F:DNA binding"/>
    <property type="evidence" value="ECO:0007669"/>
    <property type="project" value="UniProtKB-KW"/>
</dbReference>
<feature type="binding site" evidence="9">
    <location>
        <position position="203"/>
    </location>
    <ligand>
        <name>Mn(2+)</name>
        <dbReference type="ChEBI" id="CHEBI:29035"/>
    </ligand>
</feature>
<comment type="subunit">
    <text evidence="9">Homodimer, forms a heterotetramer with a Cas2 homodimer.</text>
</comment>
<sequence>MKVLVVSQHGSYVTVNKGLFLVKGKDNSKFEVSPAEVDEILLISTATISARAIQLALTHAIDIFFMNSREDVWGKVMSSSTTMTVDTRRSQYEAVVQGRGEEYGREIISAKVENQASHLLHWSRQGYRTSHKVLDQYNEATAARLYWQDLATVVPRDLKFQGRDHDSQDQFNVSLNYSYAILYNRVMRYLTLVGLDPYLGFVHKERSGNESLVYDFSEMFKPLIDFSLVKAFRQGFRVSLTKGLLDGESRAKLASLVINALEEKVKEKHDDHTKTLNQAIKSHAVRLASALRERRGYRGFRAKL</sequence>
<comment type="cofactor">
    <cofactor evidence="9">
        <name>Mg(2+)</name>
        <dbReference type="ChEBI" id="CHEBI:18420"/>
    </cofactor>
    <cofactor evidence="9">
        <name>Mn(2+)</name>
        <dbReference type="ChEBI" id="CHEBI:29035"/>
    </cofactor>
</comment>
<keyword evidence="3 9" id="KW-0255">Endonuclease</keyword>
<dbReference type="RefSeq" id="WP_174632032.1">
    <property type="nucleotide sequence ID" value="NZ_CP049074.1"/>
</dbReference>
<dbReference type="PANTHER" id="PTHR34353">
    <property type="entry name" value="CRISPR-ASSOCIATED ENDONUCLEASE CAS1 1"/>
    <property type="match status" value="1"/>
</dbReference>
<evidence type="ECO:0000256" key="2">
    <source>
        <dbReference type="ARBA" id="ARBA00022723"/>
    </source>
</evidence>
<dbReference type="InterPro" id="IPR042206">
    <property type="entry name" value="CRISPR-assoc_Cas1_C"/>
</dbReference>
<organism evidence="10 11">
    <name type="scientific">Metallosphaera tengchongensis</name>
    <dbReference type="NCBI Taxonomy" id="1532350"/>
    <lineage>
        <taxon>Archaea</taxon>
        <taxon>Thermoproteota</taxon>
        <taxon>Thermoprotei</taxon>
        <taxon>Sulfolobales</taxon>
        <taxon>Sulfolobaceae</taxon>
        <taxon>Metallosphaera</taxon>
    </lineage>
</organism>
<dbReference type="Proteomes" id="UP000509301">
    <property type="component" value="Chromosome"/>
</dbReference>
<gene>
    <name evidence="9 10" type="primary">cas1</name>
    <name evidence="10" type="ORF">GWK48_10325</name>
</gene>
<accession>A0A6N0NYU8</accession>
<keyword evidence="8 9" id="KW-0464">Manganese</keyword>
<evidence type="ECO:0000256" key="4">
    <source>
        <dbReference type="ARBA" id="ARBA00022801"/>
    </source>
</evidence>
<evidence type="ECO:0000313" key="11">
    <source>
        <dbReference type="Proteomes" id="UP000509301"/>
    </source>
</evidence>
<protein>
    <recommendedName>
        <fullName evidence="9">CRISPR-associated endonuclease Cas1</fullName>
        <ecNumber evidence="9">3.1.-.-</ecNumber>
    </recommendedName>
</protein>
<dbReference type="EMBL" id="CP049074">
    <property type="protein sequence ID" value="QKR00729.1"/>
    <property type="molecule type" value="Genomic_DNA"/>
</dbReference>
<dbReference type="PANTHER" id="PTHR34353:SF2">
    <property type="entry name" value="CRISPR-ASSOCIATED ENDONUCLEASE CAS1 1"/>
    <property type="match status" value="1"/>
</dbReference>
<dbReference type="OrthoDB" id="2216at2157"/>
<dbReference type="GO" id="GO:0016787">
    <property type="term" value="F:hydrolase activity"/>
    <property type="evidence" value="ECO:0007669"/>
    <property type="project" value="UniProtKB-KW"/>
</dbReference>
<comment type="function">
    <text evidence="9">CRISPR (clustered regularly interspaced short palindromic repeat), is an adaptive immune system that provides protection against mobile genetic elements (viruses, transposable elements and conjugative plasmids). CRISPR clusters contain spacers, sequences complementary to antecedent mobile elements, and target invading nucleic acids. CRISPR clusters are transcribed and processed into CRISPR RNA (crRNA). Acts as a dsDNA endonuclease. Involved in the integration of spacer DNA into the CRISPR cassette.</text>
</comment>
<keyword evidence="2 9" id="KW-0479">Metal-binding</keyword>
<proteinExistence type="inferred from homology"/>
<dbReference type="InterPro" id="IPR050646">
    <property type="entry name" value="Cas1"/>
</dbReference>
<dbReference type="InterPro" id="IPR042211">
    <property type="entry name" value="CRISPR-assoc_Cas1_N"/>
</dbReference>
<keyword evidence="11" id="KW-1185">Reference proteome</keyword>
<keyword evidence="1 9" id="KW-0540">Nuclease</keyword>
<dbReference type="GO" id="GO:0051607">
    <property type="term" value="P:defense response to virus"/>
    <property type="evidence" value="ECO:0007669"/>
    <property type="project" value="UniProtKB-UniRule"/>
</dbReference>
<feature type="binding site" evidence="9">
    <location>
        <position position="139"/>
    </location>
    <ligand>
        <name>Mn(2+)</name>
        <dbReference type="ChEBI" id="CHEBI:29035"/>
    </ligand>
</feature>
<dbReference type="GO" id="GO:0004519">
    <property type="term" value="F:endonuclease activity"/>
    <property type="evidence" value="ECO:0007669"/>
    <property type="project" value="UniProtKB-UniRule"/>
</dbReference>
<dbReference type="AlphaFoldDB" id="A0A6N0NYU8"/>
<dbReference type="Pfam" id="PF01867">
    <property type="entry name" value="Cas_Cas1"/>
    <property type="match status" value="1"/>
</dbReference>
<evidence type="ECO:0000256" key="6">
    <source>
        <dbReference type="ARBA" id="ARBA00023118"/>
    </source>
</evidence>
<evidence type="ECO:0000256" key="5">
    <source>
        <dbReference type="ARBA" id="ARBA00022842"/>
    </source>
</evidence>
<keyword evidence="4 9" id="KW-0378">Hydrolase</keyword>
<keyword evidence="6 9" id="KW-0051">Antiviral defense</keyword>
<comment type="similarity">
    <text evidence="9">Belongs to the CRISPR-associated endonuclease Cas1 family.</text>
</comment>
<dbReference type="HAMAP" id="MF_01470">
    <property type="entry name" value="Cas1"/>
    <property type="match status" value="1"/>
</dbReference>
<dbReference type="KEGG" id="mten:GWK48_10325"/>
<dbReference type="GO" id="GO:0046872">
    <property type="term" value="F:metal ion binding"/>
    <property type="evidence" value="ECO:0007669"/>
    <property type="project" value="UniProtKB-UniRule"/>
</dbReference>
<dbReference type="Gene3D" id="1.20.120.920">
    <property type="entry name" value="CRISPR-associated endonuclease Cas1, C-terminal domain"/>
    <property type="match status" value="1"/>
</dbReference>
<evidence type="ECO:0000256" key="3">
    <source>
        <dbReference type="ARBA" id="ARBA00022759"/>
    </source>
</evidence>
<evidence type="ECO:0000256" key="1">
    <source>
        <dbReference type="ARBA" id="ARBA00022722"/>
    </source>
</evidence>
<dbReference type="NCBIfam" id="TIGR00287">
    <property type="entry name" value="cas1"/>
    <property type="match status" value="1"/>
</dbReference>
<reference evidence="10 11" key="1">
    <citation type="submission" date="2020-02" db="EMBL/GenBank/DDBJ databases">
        <title>Comparative genome analysis reveals the metabolism and evolution of the thermophilic archaeal genus Metallosphaera.</title>
        <authorList>
            <person name="Jiang C."/>
        </authorList>
    </citation>
    <scope>NUCLEOTIDE SEQUENCE [LARGE SCALE GENOMIC DNA]</scope>
    <source>
        <strain evidence="10 11">Ric-A</strain>
    </source>
</reference>